<keyword evidence="3" id="KW-1185">Reference proteome</keyword>
<reference evidence="2" key="2">
    <citation type="submission" date="2020-09" db="EMBL/GenBank/DDBJ databases">
        <authorList>
            <person name="Sun Q."/>
            <person name="Kim S."/>
        </authorList>
    </citation>
    <scope>NUCLEOTIDE SEQUENCE</scope>
    <source>
        <strain evidence="2">KCTC 32501</strain>
    </source>
</reference>
<sequence length="130" mass="14739">MSLKTSLILVLTVLSGVSLAAQASTGVSCLIHGKLIEKMTVTGELKHQYTVVIEQSANDSASRNDFKDCQTRFKRGQKLVFSSVENIDLKQTPRVWLHYTYGDDRGGARWEGYQFINRNIYKERQNGLLR</sequence>
<name>A0A8J3CFH1_9BURK</name>
<dbReference type="PROSITE" id="PS51257">
    <property type="entry name" value="PROKAR_LIPOPROTEIN"/>
    <property type="match status" value="1"/>
</dbReference>
<dbReference type="AlphaFoldDB" id="A0A8J3CFH1"/>
<evidence type="ECO:0000313" key="3">
    <source>
        <dbReference type="Proteomes" id="UP000614287"/>
    </source>
</evidence>
<protein>
    <submittedName>
        <fullName evidence="2">Uncharacterized protein</fullName>
    </submittedName>
</protein>
<dbReference type="EMBL" id="BMZG01000001">
    <property type="protein sequence ID" value="GHA64760.1"/>
    <property type="molecule type" value="Genomic_DNA"/>
</dbReference>
<dbReference type="RefSeq" id="WP_189490340.1">
    <property type="nucleotide sequence ID" value="NZ_BMZG01000001.1"/>
</dbReference>
<feature type="signal peptide" evidence="1">
    <location>
        <begin position="1"/>
        <end position="20"/>
    </location>
</feature>
<feature type="chain" id="PRO_5035318906" evidence="1">
    <location>
        <begin position="21"/>
        <end position="130"/>
    </location>
</feature>
<reference evidence="2" key="1">
    <citation type="journal article" date="2014" name="Int. J. Syst. Evol. Microbiol.">
        <title>Complete genome sequence of Corynebacterium casei LMG S-19264T (=DSM 44701T), isolated from a smear-ripened cheese.</title>
        <authorList>
            <consortium name="US DOE Joint Genome Institute (JGI-PGF)"/>
            <person name="Walter F."/>
            <person name="Albersmeier A."/>
            <person name="Kalinowski J."/>
            <person name="Ruckert C."/>
        </authorList>
    </citation>
    <scope>NUCLEOTIDE SEQUENCE</scope>
    <source>
        <strain evidence="2">KCTC 32501</strain>
    </source>
</reference>
<evidence type="ECO:0000256" key="1">
    <source>
        <dbReference type="SAM" id="SignalP"/>
    </source>
</evidence>
<proteinExistence type="predicted"/>
<dbReference type="Proteomes" id="UP000614287">
    <property type="component" value="Unassembled WGS sequence"/>
</dbReference>
<keyword evidence="1" id="KW-0732">Signal</keyword>
<organism evidence="2 3">
    <name type="scientific">Formosimonas limnophila</name>
    <dbReference type="NCBI Taxonomy" id="1384487"/>
    <lineage>
        <taxon>Bacteria</taxon>
        <taxon>Pseudomonadati</taxon>
        <taxon>Pseudomonadota</taxon>
        <taxon>Betaproteobacteria</taxon>
        <taxon>Burkholderiales</taxon>
        <taxon>Burkholderiaceae</taxon>
        <taxon>Formosimonas</taxon>
    </lineage>
</organism>
<evidence type="ECO:0000313" key="2">
    <source>
        <dbReference type="EMBL" id="GHA64760.1"/>
    </source>
</evidence>
<comment type="caution">
    <text evidence="2">The sequence shown here is derived from an EMBL/GenBank/DDBJ whole genome shotgun (WGS) entry which is preliminary data.</text>
</comment>
<accession>A0A8J3CFH1</accession>
<gene>
    <name evidence="2" type="ORF">GCM10009007_01450</name>
</gene>